<feature type="region of interest" description="Disordered" evidence="1">
    <location>
        <begin position="1273"/>
        <end position="1362"/>
    </location>
</feature>
<feature type="region of interest" description="Disordered" evidence="1">
    <location>
        <begin position="1"/>
        <end position="273"/>
    </location>
</feature>
<dbReference type="eggNOG" id="KOG4425">
    <property type="taxonomic scope" value="Eukaryota"/>
</dbReference>
<feature type="region of interest" description="Disordered" evidence="1">
    <location>
        <begin position="724"/>
        <end position="796"/>
    </location>
</feature>
<feature type="region of interest" description="Disordered" evidence="1">
    <location>
        <begin position="1180"/>
        <end position="1257"/>
    </location>
</feature>
<evidence type="ECO:0000313" key="3">
    <source>
        <dbReference type="Proteomes" id="UP000054560"/>
    </source>
</evidence>
<dbReference type="OrthoDB" id="6020087at2759"/>
<accession>A0A0L0GC23</accession>
<feature type="compositionally biased region" description="Polar residues" evidence="1">
    <location>
        <begin position="1207"/>
        <end position="1221"/>
    </location>
</feature>
<dbReference type="RefSeq" id="XP_014160348.1">
    <property type="nucleotide sequence ID" value="XM_014304873.1"/>
</dbReference>
<feature type="compositionally biased region" description="Basic residues" evidence="1">
    <location>
        <begin position="7"/>
        <end position="19"/>
    </location>
</feature>
<feature type="compositionally biased region" description="Polar residues" evidence="1">
    <location>
        <begin position="479"/>
        <end position="495"/>
    </location>
</feature>
<feature type="compositionally biased region" description="Basic residues" evidence="1">
    <location>
        <begin position="1306"/>
        <end position="1318"/>
    </location>
</feature>
<feature type="compositionally biased region" description="Polar residues" evidence="1">
    <location>
        <begin position="916"/>
        <end position="932"/>
    </location>
</feature>
<dbReference type="GeneID" id="25901906"/>
<organism evidence="2 3">
    <name type="scientific">Sphaeroforma arctica JP610</name>
    <dbReference type="NCBI Taxonomy" id="667725"/>
    <lineage>
        <taxon>Eukaryota</taxon>
        <taxon>Ichthyosporea</taxon>
        <taxon>Ichthyophonida</taxon>
        <taxon>Sphaeroforma</taxon>
    </lineage>
</organism>
<feature type="region of interest" description="Disordered" evidence="1">
    <location>
        <begin position="673"/>
        <end position="699"/>
    </location>
</feature>
<feature type="region of interest" description="Disordered" evidence="1">
    <location>
        <begin position="808"/>
        <end position="833"/>
    </location>
</feature>
<keyword evidence="3" id="KW-1185">Reference proteome</keyword>
<protein>
    <submittedName>
        <fullName evidence="2">Uncharacterized protein</fullName>
    </submittedName>
</protein>
<feature type="compositionally biased region" description="Basic and acidic residues" evidence="1">
    <location>
        <begin position="876"/>
        <end position="899"/>
    </location>
</feature>
<dbReference type="EMBL" id="KQ241651">
    <property type="protein sequence ID" value="KNC86446.1"/>
    <property type="molecule type" value="Genomic_DNA"/>
</dbReference>
<name>A0A0L0GC23_9EUKA</name>
<feature type="region of interest" description="Disordered" evidence="1">
    <location>
        <begin position="850"/>
        <end position="901"/>
    </location>
</feature>
<feature type="compositionally biased region" description="Basic and acidic residues" evidence="1">
    <location>
        <begin position="496"/>
        <end position="516"/>
    </location>
</feature>
<feature type="compositionally biased region" description="Low complexity" evidence="1">
    <location>
        <begin position="22"/>
        <end position="32"/>
    </location>
</feature>
<feature type="compositionally biased region" description="Basic residues" evidence="1">
    <location>
        <begin position="438"/>
        <end position="447"/>
    </location>
</feature>
<reference evidence="2 3" key="1">
    <citation type="submission" date="2011-02" db="EMBL/GenBank/DDBJ databases">
        <title>The Genome Sequence of Sphaeroforma arctica JP610.</title>
        <authorList>
            <consortium name="The Broad Institute Genome Sequencing Platform"/>
            <person name="Russ C."/>
            <person name="Cuomo C."/>
            <person name="Young S.K."/>
            <person name="Zeng Q."/>
            <person name="Gargeya S."/>
            <person name="Alvarado L."/>
            <person name="Berlin A."/>
            <person name="Chapman S.B."/>
            <person name="Chen Z."/>
            <person name="Freedman E."/>
            <person name="Gellesch M."/>
            <person name="Goldberg J."/>
            <person name="Griggs A."/>
            <person name="Gujja S."/>
            <person name="Heilman E."/>
            <person name="Heiman D."/>
            <person name="Howarth C."/>
            <person name="Mehta T."/>
            <person name="Neiman D."/>
            <person name="Pearson M."/>
            <person name="Roberts A."/>
            <person name="Saif S."/>
            <person name="Shea T."/>
            <person name="Shenoy N."/>
            <person name="Sisk P."/>
            <person name="Stolte C."/>
            <person name="Sykes S."/>
            <person name="White J."/>
            <person name="Yandava C."/>
            <person name="Burger G."/>
            <person name="Gray M.W."/>
            <person name="Holland P.W.H."/>
            <person name="King N."/>
            <person name="Lang F.B.F."/>
            <person name="Roger A.J."/>
            <person name="Ruiz-Trillo I."/>
            <person name="Haas B."/>
            <person name="Nusbaum C."/>
            <person name="Birren B."/>
        </authorList>
    </citation>
    <scope>NUCLEOTIDE SEQUENCE [LARGE SCALE GENOMIC DNA]</scope>
    <source>
        <strain evidence="2 3">JP610</strain>
    </source>
</reference>
<feature type="compositionally biased region" description="Basic and acidic residues" evidence="1">
    <location>
        <begin position="452"/>
        <end position="469"/>
    </location>
</feature>
<feature type="region of interest" description="Disordered" evidence="1">
    <location>
        <begin position="1446"/>
        <end position="1484"/>
    </location>
</feature>
<feature type="compositionally biased region" description="Basic residues" evidence="1">
    <location>
        <begin position="377"/>
        <end position="386"/>
    </location>
</feature>
<feature type="compositionally biased region" description="Basic and acidic residues" evidence="1">
    <location>
        <begin position="732"/>
        <end position="752"/>
    </location>
</feature>
<sequence length="1611" mass="173060">MPATRTVPRKLLRGPRRVKPVTSSSTDDTATANRNGTSPSLGGSESPRANRAASDVNKNVKSHSSDATLEVLDKRNAVESMDAKEHAIQNGGVSEAKTRDRGDASELVDSTGGIDKKPMGNDITNPDLKSAGIKRVRDTNGDSSAPKAKGLSLREKLKALKRRRTEEESGSVVRSGSTNLGTKEDRTDNGKTGPSETAEGAAKFGTSERATSSKNRDSAIASVEGAVEPHPRSSKVQEQIQGSRADAGAVADSADSASTVAANRGRGLQQGAATTTRTLTCGSEAKPTTQAVTCSVEGDEACDGNSATQAGVTTVKRVAGQSEDNPQRVKGIAPGGVVDRPEGAVHLNTNTDKHSHAHTHATTRMERRGSTSSAGKGTKHSKGPRRKDREWDTSDDDKGACKGAGRKSGAENVPDVSLRRGTLTQTRAKTQDNAHDKARARKDKRSRSGSGKGRERHLSSDRERDRDARASSGSRGDGTSPSAIDRSTNTNTASSDRAKERRKERQRERDEEREMDMPIPKKKNVMIVAPNVVTNGNRAELSVNLHNVKTFRMCSPAPPPTSVQRQANTITHTYTYTNVQTQTQMQPQPPPHAYTLTNLRANGNAAQPGAQTGPQGYGHAYAHHYIHTPQNHTLTHTIPPPGFTVTNASHQTLTETSVCGEAMGVGLNKRVLPNGSAASVPHPQANGHPHSASAGVMKNPTEIRPAFSDSDSDVEMRDDDAHIEADYVSDSGHTETVARDVNRDTDLEPKDMDLEDAVDPSEGTGADVNTCLGEALDGAEQREHRPGDRLGDTNGMRESTAMAKGDGQVHAQDGGLQSMSGGVRVKSEADADKLSQSVLSNGVWVRAEAEGIADHPTQTNTPAPLRERGTAGAGKAEGDTERAAKESDSSHWRTPDIKVESTSQALPSMLKEMGESTVQEGQKPLQSDQNTINEDREPEFLETKDAPRGSMECPYMPADILGWKKLRHGVYLEIDSQGGGYVLHVFMSQALRQADVATQQLFVEDIVHESLNEDADGYAFLCMTIVHGAGSSVPNVLNALSATNPRLKVIVETFGKAGYAHEDVKDYVERIDKTYDSGVHQAGAMRNISLVGTIQEETGGYFPDVIDMLKANPFLRPTLPWGKLSSLHHMTPTESDDGPILWTRNGEQYYGVGDTLAKTYTNTNAHTNTNTNMHAHVNEQAKHAASCPRAQPQANAAASGSARVRFPSQSQSRSQTPNSSPAEYAAAREHSGSVSPAKGAGAHAHTHTHTHSHTTPNMKLHVAKSAGADKRVDTNAHIDSGGHSPQQTSPAGGCKKERWTTPTAAHTKKGQRTPHTHTHMPTETNGETSTDTHVHSGTRTGGRARNAKGTLGYKPGRTKSARERLYTDRTTVHADFSGRFPYRLPVAAVGLVQGIEPHTRGGQARGQQQPCTCHLYRGHAGEYRGGGGGSVVAEDGTHGVALGTDAHTDGTNGTNGLGKHKTHQALDDTNTDADTGGGLKVKERSTEGSTELFARLAAEDGFAQEQPVVCKEVVAFSACHMATLERVCRIDYNEEPMDQSIDRSYWVDQARLRQLARMGITYATAKLRSGDIYFIPRKIVHQFHTVAGCSSVAWHFRYEKYNEFKEIPKET</sequence>
<gene>
    <name evidence="2" type="ORF">SARC_01402</name>
</gene>
<feature type="compositionally biased region" description="Polar residues" evidence="1">
    <location>
        <begin position="33"/>
        <end position="43"/>
    </location>
</feature>
<evidence type="ECO:0000313" key="2">
    <source>
        <dbReference type="EMBL" id="KNC86446.1"/>
    </source>
</evidence>
<feature type="region of interest" description="Disordered" evidence="1">
    <location>
        <begin position="913"/>
        <end position="932"/>
    </location>
</feature>
<dbReference type="STRING" id="667725.A0A0L0GC23"/>
<feature type="compositionally biased region" description="Basic and acidic residues" evidence="1">
    <location>
        <begin position="71"/>
        <end position="87"/>
    </location>
</feature>
<feature type="compositionally biased region" description="Basic and acidic residues" evidence="1">
    <location>
        <begin position="387"/>
        <end position="400"/>
    </location>
</feature>
<feature type="compositionally biased region" description="Low complexity" evidence="1">
    <location>
        <begin position="245"/>
        <end position="262"/>
    </location>
</feature>
<dbReference type="Proteomes" id="UP000054560">
    <property type="component" value="Unassembled WGS sequence"/>
</dbReference>
<evidence type="ECO:0000256" key="1">
    <source>
        <dbReference type="SAM" id="MobiDB-lite"/>
    </source>
</evidence>
<feature type="compositionally biased region" description="Basic and acidic residues" evidence="1">
    <location>
        <begin position="779"/>
        <end position="791"/>
    </location>
</feature>
<feature type="compositionally biased region" description="Polar residues" evidence="1">
    <location>
        <begin position="1325"/>
        <end position="1338"/>
    </location>
</feature>
<proteinExistence type="predicted"/>
<feature type="region of interest" description="Disordered" evidence="1">
    <location>
        <begin position="317"/>
        <end position="516"/>
    </location>
</feature>